<dbReference type="EMBL" id="KN826057">
    <property type="protein sequence ID" value="KIK80275.1"/>
    <property type="molecule type" value="Genomic_DNA"/>
</dbReference>
<evidence type="ECO:0000313" key="2">
    <source>
        <dbReference type="EMBL" id="KIK80275.1"/>
    </source>
</evidence>
<feature type="region of interest" description="Disordered" evidence="1">
    <location>
        <begin position="1"/>
        <end position="118"/>
    </location>
</feature>
<gene>
    <name evidence="2" type="ORF">PAXRUDRAFT_28209</name>
</gene>
<dbReference type="Proteomes" id="UP000054538">
    <property type="component" value="Unassembled WGS sequence"/>
</dbReference>
<evidence type="ECO:0000313" key="3">
    <source>
        <dbReference type="Proteomes" id="UP000054538"/>
    </source>
</evidence>
<proteinExistence type="predicted"/>
<dbReference type="HOGENOM" id="CLU_1579032_0_0_1"/>
<organism evidence="2 3">
    <name type="scientific">Paxillus rubicundulus Ve08.2h10</name>
    <dbReference type="NCBI Taxonomy" id="930991"/>
    <lineage>
        <taxon>Eukaryota</taxon>
        <taxon>Fungi</taxon>
        <taxon>Dikarya</taxon>
        <taxon>Basidiomycota</taxon>
        <taxon>Agaricomycotina</taxon>
        <taxon>Agaricomycetes</taxon>
        <taxon>Agaricomycetidae</taxon>
        <taxon>Boletales</taxon>
        <taxon>Paxilineae</taxon>
        <taxon>Paxillaceae</taxon>
        <taxon>Paxillus</taxon>
    </lineage>
</organism>
<protein>
    <submittedName>
        <fullName evidence="2">Uncharacterized protein</fullName>
    </submittedName>
</protein>
<keyword evidence="3" id="KW-1185">Reference proteome</keyword>
<dbReference type="AlphaFoldDB" id="A0A0D0DNM9"/>
<name>A0A0D0DNM9_9AGAM</name>
<accession>A0A0D0DNM9</accession>
<dbReference type="InParanoid" id="A0A0D0DNM9"/>
<reference evidence="3" key="2">
    <citation type="submission" date="2015-01" db="EMBL/GenBank/DDBJ databases">
        <title>Evolutionary Origins and Diversification of the Mycorrhizal Mutualists.</title>
        <authorList>
            <consortium name="DOE Joint Genome Institute"/>
            <consortium name="Mycorrhizal Genomics Consortium"/>
            <person name="Kohler A."/>
            <person name="Kuo A."/>
            <person name="Nagy L.G."/>
            <person name="Floudas D."/>
            <person name="Copeland A."/>
            <person name="Barry K.W."/>
            <person name="Cichocki N."/>
            <person name="Veneault-Fourrey C."/>
            <person name="LaButti K."/>
            <person name="Lindquist E.A."/>
            <person name="Lipzen A."/>
            <person name="Lundell T."/>
            <person name="Morin E."/>
            <person name="Murat C."/>
            <person name="Riley R."/>
            <person name="Ohm R."/>
            <person name="Sun H."/>
            <person name="Tunlid A."/>
            <person name="Henrissat B."/>
            <person name="Grigoriev I.V."/>
            <person name="Hibbett D.S."/>
            <person name="Martin F."/>
        </authorList>
    </citation>
    <scope>NUCLEOTIDE SEQUENCE [LARGE SCALE GENOMIC DNA]</scope>
    <source>
        <strain evidence="3">Ve08.2h10</strain>
    </source>
</reference>
<feature type="compositionally biased region" description="Basic residues" evidence="1">
    <location>
        <begin position="53"/>
        <end position="63"/>
    </location>
</feature>
<sequence length="196" mass="20849">MDHNAVCLHAAKVSRERKRVEVETTADSEVAQPGAQEVPEVLPAFHRAANNSKTKKSKGGTKSKGKEKEQSGKLTAGNKSKADRAGKTSGKGKQAVNLMEDPDPIAAGSSSQHQPVHHTALPTYQYQWQPHPDKFPSQQQAPPTSACEGVFQIPAYLHDPCKGSHSALSVSQPGPSAQCSGGVPGQFLNSFQVNYG</sequence>
<reference evidence="2 3" key="1">
    <citation type="submission" date="2014-04" db="EMBL/GenBank/DDBJ databases">
        <authorList>
            <consortium name="DOE Joint Genome Institute"/>
            <person name="Kuo A."/>
            <person name="Kohler A."/>
            <person name="Jargeat P."/>
            <person name="Nagy L.G."/>
            <person name="Floudas D."/>
            <person name="Copeland A."/>
            <person name="Barry K.W."/>
            <person name="Cichocki N."/>
            <person name="Veneault-Fourrey C."/>
            <person name="LaButti K."/>
            <person name="Lindquist E.A."/>
            <person name="Lipzen A."/>
            <person name="Lundell T."/>
            <person name="Morin E."/>
            <person name="Murat C."/>
            <person name="Sun H."/>
            <person name="Tunlid A."/>
            <person name="Henrissat B."/>
            <person name="Grigoriev I.V."/>
            <person name="Hibbett D.S."/>
            <person name="Martin F."/>
            <person name="Nordberg H.P."/>
            <person name="Cantor M.N."/>
            <person name="Hua S.X."/>
        </authorList>
    </citation>
    <scope>NUCLEOTIDE SEQUENCE [LARGE SCALE GENOMIC DNA]</scope>
    <source>
        <strain evidence="2 3">Ve08.2h10</strain>
    </source>
</reference>
<evidence type="ECO:0000256" key="1">
    <source>
        <dbReference type="SAM" id="MobiDB-lite"/>
    </source>
</evidence>